<dbReference type="RefSeq" id="WP_270677322.1">
    <property type="nucleotide sequence ID" value="NZ_JAQFWP010000013.1"/>
</dbReference>
<reference evidence="2" key="1">
    <citation type="submission" date="2023-01" db="EMBL/GenBank/DDBJ databases">
        <title>Draft genome sequence of Nocardiopsis sp. LSu2-4 isolated from halophytes.</title>
        <authorList>
            <person name="Duangmal K."/>
            <person name="Chantavorakit T."/>
        </authorList>
    </citation>
    <scope>NUCLEOTIDE SEQUENCE</scope>
    <source>
        <strain evidence="2">LSu2-4</strain>
    </source>
</reference>
<evidence type="ECO:0000313" key="3">
    <source>
        <dbReference type="Proteomes" id="UP001165685"/>
    </source>
</evidence>
<feature type="chain" id="PRO_5047372853" evidence="1">
    <location>
        <begin position="33"/>
        <end position="152"/>
    </location>
</feature>
<protein>
    <submittedName>
        <fullName evidence="2">Uncharacterized protein</fullName>
    </submittedName>
</protein>
<feature type="signal peptide" evidence="1">
    <location>
        <begin position="1"/>
        <end position="32"/>
    </location>
</feature>
<dbReference type="EMBL" id="JAQFWP010000013">
    <property type="protein sequence ID" value="MDA2804751.1"/>
    <property type="molecule type" value="Genomic_DNA"/>
</dbReference>
<organism evidence="2 3">
    <name type="scientific">Nocardiopsis suaedae</name>
    <dbReference type="NCBI Taxonomy" id="3018444"/>
    <lineage>
        <taxon>Bacteria</taxon>
        <taxon>Bacillati</taxon>
        <taxon>Actinomycetota</taxon>
        <taxon>Actinomycetes</taxon>
        <taxon>Streptosporangiales</taxon>
        <taxon>Nocardiopsidaceae</taxon>
        <taxon>Nocardiopsis</taxon>
    </lineage>
</organism>
<evidence type="ECO:0000256" key="1">
    <source>
        <dbReference type="SAM" id="SignalP"/>
    </source>
</evidence>
<evidence type="ECO:0000313" key="2">
    <source>
        <dbReference type="EMBL" id="MDA2804751.1"/>
    </source>
</evidence>
<dbReference type="Proteomes" id="UP001165685">
    <property type="component" value="Unassembled WGS sequence"/>
</dbReference>
<dbReference type="InterPro" id="IPR006311">
    <property type="entry name" value="TAT_signal"/>
</dbReference>
<keyword evidence="3" id="KW-1185">Reference proteome</keyword>
<dbReference type="PROSITE" id="PS51318">
    <property type="entry name" value="TAT"/>
    <property type="match status" value="1"/>
</dbReference>
<gene>
    <name evidence="2" type="ORF">O4U47_09525</name>
</gene>
<sequence length="152" mass="16135">MRKSPTPGRRRTVAAAALIGLTLGLATPPALAATASGPLGYIGPIYGKNYTNQAVVSDQSVNYNLYAATRNNSRSGNLPTGYLGARPRLFKGGSLCSQGAWYYNSGTASGISTSRHTNGCGRGSYNSYGVTRHYNGNGYDNYYTFRSPNIGF</sequence>
<proteinExistence type="predicted"/>
<name>A0ABT4TJH6_9ACTN</name>
<accession>A0ABT4TJH6</accession>
<keyword evidence="1" id="KW-0732">Signal</keyword>
<comment type="caution">
    <text evidence="2">The sequence shown here is derived from an EMBL/GenBank/DDBJ whole genome shotgun (WGS) entry which is preliminary data.</text>
</comment>